<protein>
    <submittedName>
        <fullName evidence="1">Uncharacterized protein</fullName>
    </submittedName>
</protein>
<dbReference type="RefSeq" id="WP_162531749.1">
    <property type="nucleotide sequence ID" value="NZ_CBCYLN010000001.1"/>
</dbReference>
<organism evidence="1 2">
    <name type="scientific">Enterobacter rongchengensis</name>
    <dbReference type="NCBI Taxonomy" id="3030999"/>
    <lineage>
        <taxon>Bacteria</taxon>
        <taxon>Pseudomonadati</taxon>
        <taxon>Pseudomonadota</taxon>
        <taxon>Gammaproteobacteria</taxon>
        <taxon>Enterobacterales</taxon>
        <taxon>Enterobacteriaceae</taxon>
        <taxon>Enterobacter</taxon>
    </lineage>
</organism>
<sequence length="81" mass="9484">MEDTVACSGAQAARMNAKGTLRDKIKERFITPYTQKIKAQITLDSVYFFSNTWQSVNCHKFKYTEKYSPELLFKFNYANKK</sequence>
<name>A0ABV4JJE4_9ENTR</name>
<proteinExistence type="predicted"/>
<reference evidence="1 2" key="1">
    <citation type="submission" date="2023-06" db="EMBL/GenBank/DDBJ databases">
        <title>Genome characterization of Enterobacterales and Pseudomonas spp isolates with different phenotypes to cefepime-taniborbactam.</title>
        <authorList>
            <person name="Hernandez-Garcia M."/>
            <person name="Garcia-Castillo M."/>
            <person name="Ruiz-Garbajosa P."/>
            <person name="Canton R."/>
        </authorList>
    </citation>
    <scope>NUCLEOTIDE SEQUENCE [LARGE SCALE GENOMIC DNA]</scope>
    <source>
        <strain evidence="1 2">A003</strain>
    </source>
</reference>
<dbReference type="Proteomes" id="UP001567731">
    <property type="component" value="Unassembled WGS sequence"/>
</dbReference>
<gene>
    <name evidence="1" type="ORF">QVM81_15260</name>
</gene>
<dbReference type="EMBL" id="JAUEHC010000023">
    <property type="protein sequence ID" value="MEZ4052938.1"/>
    <property type="molecule type" value="Genomic_DNA"/>
</dbReference>
<evidence type="ECO:0000313" key="2">
    <source>
        <dbReference type="Proteomes" id="UP001567731"/>
    </source>
</evidence>
<keyword evidence="2" id="KW-1185">Reference proteome</keyword>
<evidence type="ECO:0000313" key="1">
    <source>
        <dbReference type="EMBL" id="MEZ4052938.1"/>
    </source>
</evidence>
<comment type="caution">
    <text evidence="1">The sequence shown here is derived from an EMBL/GenBank/DDBJ whole genome shotgun (WGS) entry which is preliminary data.</text>
</comment>
<accession>A0ABV4JJE4</accession>